<proteinExistence type="predicted"/>
<name>A0A917KHT8_9ACTN</name>
<dbReference type="EMBL" id="BMMU01000002">
    <property type="protein sequence ID" value="GGJ14377.1"/>
    <property type="molecule type" value="Genomic_DNA"/>
</dbReference>
<comment type="caution">
    <text evidence="1">The sequence shown here is derived from an EMBL/GenBank/DDBJ whole genome shotgun (WGS) entry which is preliminary data.</text>
</comment>
<reference evidence="1" key="1">
    <citation type="journal article" date="2014" name="Int. J. Syst. Evol. Microbiol.">
        <title>Complete genome sequence of Corynebacterium casei LMG S-19264T (=DSM 44701T), isolated from a smear-ripened cheese.</title>
        <authorList>
            <consortium name="US DOE Joint Genome Institute (JGI-PGF)"/>
            <person name="Walter F."/>
            <person name="Albersmeier A."/>
            <person name="Kalinowski J."/>
            <person name="Ruckert C."/>
        </authorList>
    </citation>
    <scope>NUCLEOTIDE SEQUENCE</scope>
    <source>
        <strain evidence="1">CGMCC 4.7272</strain>
    </source>
</reference>
<evidence type="ECO:0000313" key="2">
    <source>
        <dbReference type="Proteomes" id="UP000625682"/>
    </source>
</evidence>
<reference evidence="1" key="2">
    <citation type="submission" date="2020-09" db="EMBL/GenBank/DDBJ databases">
        <authorList>
            <person name="Sun Q."/>
            <person name="Zhou Y."/>
        </authorList>
    </citation>
    <scope>NUCLEOTIDE SEQUENCE</scope>
    <source>
        <strain evidence="1">CGMCC 4.7272</strain>
    </source>
</reference>
<dbReference type="Proteomes" id="UP000625682">
    <property type="component" value="Unassembled WGS sequence"/>
</dbReference>
<gene>
    <name evidence="1" type="ORF">GCM10012282_08160</name>
</gene>
<dbReference type="AlphaFoldDB" id="A0A917KHT8"/>
<accession>A0A917KHT8</accession>
<organism evidence="1 2">
    <name type="scientific">Streptomyces lacrimifluminis</name>
    <dbReference type="NCBI Taxonomy" id="1500077"/>
    <lineage>
        <taxon>Bacteria</taxon>
        <taxon>Bacillati</taxon>
        <taxon>Actinomycetota</taxon>
        <taxon>Actinomycetes</taxon>
        <taxon>Kitasatosporales</taxon>
        <taxon>Streptomycetaceae</taxon>
        <taxon>Streptomyces</taxon>
    </lineage>
</organism>
<sequence length="115" mass="11929">MTVKTPENVWGLPSQRVVTLYEPAVAFELTVTVAVAVLPPMDLNLVVGKALELMVLPFTVQAEPLAVSTSWPPGAMTLGAAVTLEGWSQAEAAGAASPTAAAVAAETTRARVVRM</sequence>
<protein>
    <submittedName>
        <fullName evidence="1">Uncharacterized protein</fullName>
    </submittedName>
</protein>
<keyword evidence="2" id="KW-1185">Reference proteome</keyword>
<evidence type="ECO:0000313" key="1">
    <source>
        <dbReference type="EMBL" id="GGJ14377.1"/>
    </source>
</evidence>